<reference evidence="1" key="2">
    <citation type="submission" date="2022-01" db="EMBL/GenBank/DDBJ databases">
        <authorList>
            <person name="Yamashiro T."/>
            <person name="Shiraishi A."/>
            <person name="Satake H."/>
            <person name="Nakayama K."/>
        </authorList>
    </citation>
    <scope>NUCLEOTIDE SEQUENCE</scope>
</reference>
<reference evidence="1" key="1">
    <citation type="journal article" date="2022" name="Int. J. Mol. Sci.">
        <title>Draft Genome of Tanacetum Coccineum: Genomic Comparison of Closely Related Tanacetum-Family Plants.</title>
        <authorList>
            <person name="Yamashiro T."/>
            <person name="Shiraishi A."/>
            <person name="Nakayama K."/>
            <person name="Satake H."/>
        </authorList>
    </citation>
    <scope>NUCLEOTIDE SEQUENCE</scope>
</reference>
<name>A0ABQ5AIJ1_9ASTR</name>
<sequence>MCRTFGDRDHDVVREEVNVRDSNRLGGVNMPIKTSEEHCIGKHHQVTFDHTCHSLGYDGDADDVDVHLYRSMIGSLMYLTASRPDIMFAKSDGFRYLKGIPTLGLWYSRDSPFELVAYTDSDYAGATLDRKSTIGGTPIKGREELTIEESKNIYGTDGGKEEKHLLHSETRKELPPLTNYHHHMAQQETSNDHQNVM</sequence>
<organism evidence="1 2">
    <name type="scientific">Tanacetum coccineum</name>
    <dbReference type="NCBI Taxonomy" id="301880"/>
    <lineage>
        <taxon>Eukaryota</taxon>
        <taxon>Viridiplantae</taxon>
        <taxon>Streptophyta</taxon>
        <taxon>Embryophyta</taxon>
        <taxon>Tracheophyta</taxon>
        <taxon>Spermatophyta</taxon>
        <taxon>Magnoliopsida</taxon>
        <taxon>eudicotyledons</taxon>
        <taxon>Gunneridae</taxon>
        <taxon>Pentapetalae</taxon>
        <taxon>asterids</taxon>
        <taxon>campanulids</taxon>
        <taxon>Asterales</taxon>
        <taxon>Asteraceae</taxon>
        <taxon>Asteroideae</taxon>
        <taxon>Anthemideae</taxon>
        <taxon>Anthemidinae</taxon>
        <taxon>Tanacetum</taxon>
    </lineage>
</organism>
<keyword evidence="2" id="KW-1185">Reference proteome</keyword>
<evidence type="ECO:0000313" key="1">
    <source>
        <dbReference type="EMBL" id="GJT02445.1"/>
    </source>
</evidence>
<dbReference type="Proteomes" id="UP001151760">
    <property type="component" value="Unassembled WGS sequence"/>
</dbReference>
<evidence type="ECO:0008006" key="3">
    <source>
        <dbReference type="Google" id="ProtNLM"/>
    </source>
</evidence>
<proteinExistence type="predicted"/>
<evidence type="ECO:0000313" key="2">
    <source>
        <dbReference type="Proteomes" id="UP001151760"/>
    </source>
</evidence>
<dbReference type="EMBL" id="BQNB010012349">
    <property type="protein sequence ID" value="GJT02445.1"/>
    <property type="molecule type" value="Genomic_DNA"/>
</dbReference>
<dbReference type="PANTHER" id="PTHR11439">
    <property type="entry name" value="GAG-POL-RELATED RETROTRANSPOSON"/>
    <property type="match status" value="1"/>
</dbReference>
<gene>
    <name evidence="1" type="ORF">Tco_0823614</name>
</gene>
<comment type="caution">
    <text evidence="1">The sequence shown here is derived from an EMBL/GenBank/DDBJ whole genome shotgun (WGS) entry which is preliminary data.</text>
</comment>
<accession>A0ABQ5AIJ1</accession>
<dbReference type="PANTHER" id="PTHR11439:SF495">
    <property type="entry name" value="REVERSE TRANSCRIPTASE, RNA-DEPENDENT DNA POLYMERASE-RELATED"/>
    <property type="match status" value="1"/>
</dbReference>
<protein>
    <recommendedName>
        <fullName evidence="3">Mitochondrial protein</fullName>
    </recommendedName>
</protein>